<keyword evidence="2" id="KW-1185">Reference proteome</keyword>
<dbReference type="Proteomes" id="UP000789901">
    <property type="component" value="Unassembled WGS sequence"/>
</dbReference>
<reference evidence="1 2" key="1">
    <citation type="submission" date="2021-06" db="EMBL/GenBank/DDBJ databases">
        <authorList>
            <person name="Kallberg Y."/>
            <person name="Tangrot J."/>
            <person name="Rosling A."/>
        </authorList>
    </citation>
    <scope>NUCLEOTIDE SEQUENCE [LARGE SCALE GENOMIC DNA]</scope>
    <source>
        <strain evidence="1 2">120-4 pot B 10/14</strain>
    </source>
</reference>
<name>A0ABN7UJ15_GIGMA</name>
<evidence type="ECO:0000313" key="1">
    <source>
        <dbReference type="EMBL" id="CAG8609337.1"/>
    </source>
</evidence>
<dbReference type="EMBL" id="CAJVQB010003474">
    <property type="protein sequence ID" value="CAG8609337.1"/>
    <property type="molecule type" value="Genomic_DNA"/>
</dbReference>
<accession>A0ABN7UJ15</accession>
<sequence length="54" mass="6535">MVQIEESVNKGVKNNENYGVVEEEEEKNWRTIRNSEMYQTNQGLRYYFHPKVIL</sequence>
<proteinExistence type="predicted"/>
<protein>
    <submittedName>
        <fullName evidence="1">6_t:CDS:1</fullName>
    </submittedName>
</protein>
<organism evidence="1 2">
    <name type="scientific">Gigaspora margarita</name>
    <dbReference type="NCBI Taxonomy" id="4874"/>
    <lineage>
        <taxon>Eukaryota</taxon>
        <taxon>Fungi</taxon>
        <taxon>Fungi incertae sedis</taxon>
        <taxon>Mucoromycota</taxon>
        <taxon>Glomeromycotina</taxon>
        <taxon>Glomeromycetes</taxon>
        <taxon>Diversisporales</taxon>
        <taxon>Gigasporaceae</taxon>
        <taxon>Gigaspora</taxon>
    </lineage>
</organism>
<comment type="caution">
    <text evidence="1">The sequence shown here is derived from an EMBL/GenBank/DDBJ whole genome shotgun (WGS) entry which is preliminary data.</text>
</comment>
<gene>
    <name evidence="1" type="ORF">GMARGA_LOCUS7274</name>
</gene>
<evidence type="ECO:0000313" key="2">
    <source>
        <dbReference type="Proteomes" id="UP000789901"/>
    </source>
</evidence>